<dbReference type="InterPro" id="IPR056431">
    <property type="entry name" value="C2CD5_YbjQ-rel_dom"/>
</dbReference>
<dbReference type="InterPro" id="IPR037785">
    <property type="entry name" value="C2_C2CD5"/>
</dbReference>
<feature type="domain" description="C2" evidence="2">
    <location>
        <begin position="1"/>
        <end position="107"/>
    </location>
</feature>
<evidence type="ECO:0000259" key="2">
    <source>
        <dbReference type="PROSITE" id="PS50004"/>
    </source>
</evidence>
<feature type="compositionally biased region" description="Low complexity" evidence="1">
    <location>
        <begin position="808"/>
        <end position="822"/>
    </location>
</feature>
<dbReference type="Pfam" id="PF00168">
    <property type="entry name" value="C2"/>
    <property type="match status" value="1"/>
</dbReference>
<feature type="compositionally biased region" description="Polar residues" evidence="1">
    <location>
        <begin position="863"/>
        <end position="877"/>
    </location>
</feature>
<feature type="compositionally biased region" description="Polar residues" evidence="1">
    <location>
        <begin position="823"/>
        <end position="834"/>
    </location>
</feature>
<dbReference type="Proteomes" id="UP001153636">
    <property type="component" value="Chromosome 14"/>
</dbReference>
<feature type="region of interest" description="Disordered" evidence="1">
    <location>
        <begin position="468"/>
        <end position="502"/>
    </location>
</feature>
<dbReference type="PROSITE" id="PS50004">
    <property type="entry name" value="C2"/>
    <property type="match status" value="1"/>
</dbReference>
<dbReference type="OrthoDB" id="419768at2759"/>
<keyword evidence="4" id="KW-1185">Reference proteome</keyword>
<dbReference type="InterPro" id="IPR000008">
    <property type="entry name" value="C2_dom"/>
</dbReference>
<dbReference type="CDD" id="cd08688">
    <property type="entry name" value="C2_KIAA0528-like"/>
    <property type="match status" value="1"/>
</dbReference>
<protein>
    <recommendedName>
        <fullName evidence="2">C2 domain-containing protein</fullName>
    </recommendedName>
</protein>
<feature type="region of interest" description="Disordered" evidence="1">
    <location>
        <begin position="861"/>
        <end position="922"/>
    </location>
</feature>
<dbReference type="Pfam" id="PF23028">
    <property type="entry name" value="YbjQ_3"/>
    <property type="match status" value="1"/>
</dbReference>
<dbReference type="Pfam" id="PF23128">
    <property type="entry name" value="YbjQ_4"/>
    <property type="match status" value="1"/>
</dbReference>
<dbReference type="PANTHER" id="PTHR37412">
    <property type="entry name" value="C2 DOMAIN-CONTAINING PROTEIN 5"/>
    <property type="match status" value="1"/>
</dbReference>
<feature type="region of interest" description="Disordered" evidence="1">
    <location>
        <begin position="1438"/>
        <end position="1468"/>
    </location>
</feature>
<evidence type="ECO:0000313" key="4">
    <source>
        <dbReference type="Proteomes" id="UP001153636"/>
    </source>
</evidence>
<dbReference type="GO" id="GO:0072659">
    <property type="term" value="P:protein localization to plasma membrane"/>
    <property type="evidence" value="ECO:0007669"/>
    <property type="project" value="TreeGrafter"/>
</dbReference>
<dbReference type="InterPro" id="IPR056430">
    <property type="entry name" value="C2CD5_YbjQ-like_dom"/>
</dbReference>
<feature type="compositionally biased region" description="Polar residues" evidence="1">
    <location>
        <begin position="900"/>
        <end position="916"/>
    </location>
</feature>
<proteinExistence type="predicted"/>
<dbReference type="GO" id="GO:0031340">
    <property type="term" value="P:positive regulation of vesicle fusion"/>
    <property type="evidence" value="ECO:0007669"/>
    <property type="project" value="TreeGrafter"/>
</dbReference>
<feature type="compositionally biased region" description="Low complexity" evidence="1">
    <location>
        <begin position="472"/>
        <end position="487"/>
    </location>
</feature>
<dbReference type="Pfam" id="PF23025">
    <property type="entry name" value="YbjQ_2"/>
    <property type="match status" value="3"/>
</dbReference>
<dbReference type="Gene3D" id="2.60.40.150">
    <property type="entry name" value="C2 domain"/>
    <property type="match status" value="1"/>
</dbReference>
<evidence type="ECO:0000313" key="3">
    <source>
        <dbReference type="EMBL" id="CAH1103334.1"/>
    </source>
</evidence>
<feature type="region of interest" description="Disordered" evidence="1">
    <location>
        <begin position="807"/>
        <end position="834"/>
    </location>
</feature>
<dbReference type="GO" id="GO:0005544">
    <property type="term" value="F:calcium-dependent phospholipid binding"/>
    <property type="evidence" value="ECO:0007669"/>
    <property type="project" value="InterPro"/>
</dbReference>
<organism evidence="3 4">
    <name type="scientific">Psylliodes chrysocephalus</name>
    <dbReference type="NCBI Taxonomy" id="3402493"/>
    <lineage>
        <taxon>Eukaryota</taxon>
        <taxon>Metazoa</taxon>
        <taxon>Ecdysozoa</taxon>
        <taxon>Arthropoda</taxon>
        <taxon>Hexapoda</taxon>
        <taxon>Insecta</taxon>
        <taxon>Pterygota</taxon>
        <taxon>Neoptera</taxon>
        <taxon>Endopterygota</taxon>
        <taxon>Coleoptera</taxon>
        <taxon>Polyphaga</taxon>
        <taxon>Cucujiformia</taxon>
        <taxon>Chrysomeloidea</taxon>
        <taxon>Chrysomelidae</taxon>
        <taxon>Galerucinae</taxon>
        <taxon>Alticini</taxon>
        <taxon>Psylliodes</taxon>
    </lineage>
</organism>
<name>A0A9P0CJH0_9CUCU</name>
<dbReference type="GO" id="GO:0005886">
    <property type="term" value="C:plasma membrane"/>
    <property type="evidence" value="ECO:0007669"/>
    <property type="project" value="TreeGrafter"/>
</dbReference>
<accession>A0A9P0CJH0</accession>
<dbReference type="SMART" id="SM00239">
    <property type="entry name" value="C2"/>
    <property type="match status" value="1"/>
</dbReference>
<dbReference type="GO" id="GO:0010828">
    <property type="term" value="P:positive regulation of D-glucose transmembrane transport"/>
    <property type="evidence" value="ECO:0007669"/>
    <property type="project" value="TreeGrafter"/>
</dbReference>
<dbReference type="GO" id="GO:0005509">
    <property type="term" value="F:calcium ion binding"/>
    <property type="evidence" value="ECO:0007669"/>
    <property type="project" value="TreeGrafter"/>
</dbReference>
<dbReference type="SUPFAM" id="SSF49562">
    <property type="entry name" value="C2 domain (Calcium/lipid-binding domain, CaLB)"/>
    <property type="match status" value="1"/>
</dbReference>
<dbReference type="PANTHER" id="PTHR37412:SF2">
    <property type="entry name" value="C2 DOMAIN-CONTAINING PROTEIN 5"/>
    <property type="match status" value="1"/>
</dbReference>
<dbReference type="GO" id="GO:0065002">
    <property type="term" value="P:intracellular protein transmembrane transport"/>
    <property type="evidence" value="ECO:0007669"/>
    <property type="project" value="TreeGrafter"/>
</dbReference>
<dbReference type="InterPro" id="IPR057815">
    <property type="entry name" value="C2CD5_C"/>
</dbReference>
<dbReference type="EMBL" id="OV651826">
    <property type="protein sequence ID" value="CAH1103334.1"/>
    <property type="molecule type" value="Genomic_DNA"/>
</dbReference>
<evidence type="ECO:0000256" key="1">
    <source>
        <dbReference type="SAM" id="MobiDB-lite"/>
    </source>
</evidence>
<dbReference type="GO" id="GO:0090314">
    <property type="term" value="P:positive regulation of protein targeting to membrane"/>
    <property type="evidence" value="ECO:0007669"/>
    <property type="project" value="TreeGrafter"/>
</dbReference>
<dbReference type="InterPro" id="IPR035892">
    <property type="entry name" value="C2_domain_sf"/>
</dbReference>
<dbReference type="InterPro" id="IPR038983">
    <property type="entry name" value="C2CD5"/>
</dbReference>
<gene>
    <name evidence="3" type="ORF">PSYICH_LOCUS4422</name>
</gene>
<reference evidence="3" key="1">
    <citation type="submission" date="2022-01" db="EMBL/GenBank/DDBJ databases">
        <authorList>
            <person name="King R."/>
        </authorList>
    </citation>
    <scope>NUCLEOTIDE SEQUENCE</scope>
</reference>
<sequence length="1576" mass="177713">MPGKVKVKISSGKNLPVMDRSSDTTDAYVEIKLGGTTFKTDVCRKSLHPQWNTDWYRFEVEDSELQDEPLQIRLMDHDTYSANDAIGKVYLNLNPLLLPVDGQIMKYGFNGDNSIHHEISGWLPVYDTMHGIRGEVNITVKVELFSDFNRFRQSSCGIQFFYSPTVPQGYQAKLIHGFVEELVVYDDPEYQWIDKIRTPRASNEARQTLFFKLSGELQRKIGVKTLNLGGNAVIGYKQSYDLEGESGIVARGIGTAVTLIKSNNTIAVNNGEIKDEHVKDYLEFVGEGKSFRLSSTPNVFPFLSPKLSRLPKLFNLAPAKYKRLSKKLYSSIDAGSIRSTHSIENISHNSMESLLKQENERGKTTKSLPLKLRNLKYSQNLLSKKMNALKSKLEDSIGEEIDEEQIANKRKYKRSDSESSFMAEVLARSVLHAHNSLSCILEGKHGSQEEENRQASNQDVLVKTVSEPTMLSEDSSSEEQFSSTDSTTSEDEEDGSFDSKNSEIALDTISNIIKDVERLQLKQKQRLLKQYSLPTLELNRTLSEGRILESVDSSETSIQEQLLESFPDDLAQNTSEENNKVTKKPVFELLDDRDEELEEEEKPEFHGMIPEAMKNVKIKEKGLIKTAMQAMLLDTASLMGTYTPPTSPSFKTPEFPKITVTQSKNQFLRQPRMSKSASSVSFKEYIKRNETVLGVPFTEIVSYECYRRRISQPCLTNTELLLTPTNSDQLIRANCFSDNQLNRPLVKTMLNESLQKKTSKRFHIFGSKKSTASLNVQVPRVRSYSASSDKKPRGSFLSRIFSQRKMRQSSNSLHLSNSPSQNELTSTNLSTLSNDLPLNIKTEGNICSNTKHACITPNRHIMSPQQDQTGSNFQQSIEQRRGDQSPSRLNVFAQRRSSDSDLSMTPKGNSLTSSDKSGGHHSGSFMKNNIVLPSQIHQENFDMLEYPFLTVMKFPTDFIAQIGGAVSARSVKRLETIRNIEEPESRDTWWSELRMEIRSHARSLNCNAVLGYSESASISDDICILSAYGTAVIINFHKTDELEDYVGLMKQNIPQSDDLCASLDQKQYDKDKHKTEATNKPVDSPEHTNNCFNTLCSVTHLPYEGNNTPLKATLSKCAICRKGKVPEVLIATIEPPDGIPSTGRGCFIESYVCRPLKDLKGEWIAKEISDGLPFLEYELHRLLVNKLKIKGMNAIFGLKFRITVGEKLIIAIANGTAMYLTSLPPPSVPKLVSDENTDDAKLVLLQKQLNETVKKNREIYQIEEDLQNCRVWSDDESEEEPSSLDLSSGSKDCCVLEVDDPKDEEVLFSLIKERPPDGFHVVNTENIPGLDDLEIVKNLQMFTQVRRFKFHSNLNIDEYFSKLLQSVYFKLRRMVPCALCNIQFRCDIPEPDEVQLLVFGMALGLGKKSKKSKALIPKRSDEDMIFKLDEDNIAENNSFTKSNSAKSRQRSSSKYKSQPLKQRHTPQKEIHGVDITPLSYVPGANIDKYIGNINFFFIRETTSIREEGGLSGFLHSFVTEVLAIVRAHVSALGGNALVAFFLTELFLHHNFHKNQGQCLINVGGDVVSVTYYKGET</sequence>